<evidence type="ECO:0000256" key="2">
    <source>
        <dbReference type="ARBA" id="ARBA00022448"/>
    </source>
</evidence>
<keyword evidence="6 10" id="KW-0812">Transmembrane</keyword>
<keyword evidence="2 9" id="KW-0813">Transport</keyword>
<reference evidence="12" key="1">
    <citation type="submission" date="2023-06" db="EMBL/GenBank/DDBJ databases">
        <authorList>
            <person name="Zeman M."/>
            <person name="Kubasova T."/>
            <person name="Jahodarova E."/>
            <person name="Nykrynova M."/>
            <person name="Rychlik I."/>
        </authorList>
    </citation>
    <scope>NUCLEOTIDE SEQUENCE</scope>
    <source>
        <strain evidence="12">15_COKtk</strain>
    </source>
</reference>
<evidence type="ECO:0000256" key="1">
    <source>
        <dbReference type="ARBA" id="ARBA00004651"/>
    </source>
</evidence>
<evidence type="ECO:0000313" key="13">
    <source>
        <dbReference type="Proteomes" id="UP001168505"/>
    </source>
</evidence>
<feature type="transmembrane region" description="Helical" evidence="10">
    <location>
        <begin position="402"/>
        <end position="430"/>
    </location>
</feature>
<evidence type="ECO:0000256" key="9">
    <source>
        <dbReference type="PIRNR" id="PIRNR006351"/>
    </source>
</evidence>
<feature type="domain" description="PTS EIIC type-3" evidence="11">
    <location>
        <begin position="5"/>
        <end position="432"/>
    </location>
</feature>
<organism evidence="12 13">
    <name type="scientific">Collinsella ihumii</name>
    <dbReference type="NCBI Taxonomy" id="1720204"/>
    <lineage>
        <taxon>Bacteria</taxon>
        <taxon>Bacillati</taxon>
        <taxon>Actinomycetota</taxon>
        <taxon>Coriobacteriia</taxon>
        <taxon>Coriobacteriales</taxon>
        <taxon>Coriobacteriaceae</taxon>
        <taxon>Collinsella</taxon>
    </lineage>
</organism>
<accession>A0AAW7K087</accession>
<evidence type="ECO:0000256" key="7">
    <source>
        <dbReference type="ARBA" id="ARBA00022989"/>
    </source>
</evidence>
<evidence type="ECO:0000256" key="3">
    <source>
        <dbReference type="ARBA" id="ARBA00022475"/>
    </source>
</evidence>
<dbReference type="PANTHER" id="PTHR33989:SF8">
    <property type="entry name" value="PERMEASE IIC COMPONENT"/>
    <property type="match status" value="1"/>
</dbReference>
<evidence type="ECO:0000256" key="10">
    <source>
        <dbReference type="SAM" id="Phobius"/>
    </source>
</evidence>
<feature type="transmembrane region" description="Helical" evidence="10">
    <location>
        <begin position="265"/>
        <end position="286"/>
    </location>
</feature>
<keyword evidence="8 9" id="KW-0472">Membrane</keyword>
<dbReference type="PANTHER" id="PTHR33989">
    <property type="match status" value="1"/>
</dbReference>
<dbReference type="AlphaFoldDB" id="A0AAW7K087"/>
<keyword evidence="7 10" id="KW-1133">Transmembrane helix</keyword>
<evidence type="ECO:0000256" key="6">
    <source>
        <dbReference type="ARBA" id="ARBA00022692"/>
    </source>
</evidence>
<feature type="transmembrane region" description="Helical" evidence="10">
    <location>
        <begin position="207"/>
        <end position="231"/>
    </location>
</feature>
<feature type="transmembrane region" description="Helical" evidence="10">
    <location>
        <begin position="237"/>
        <end position="258"/>
    </location>
</feature>
<dbReference type="InterPro" id="IPR004501">
    <property type="entry name" value="PTS_EIIC_3"/>
</dbReference>
<dbReference type="NCBIfam" id="NF007157">
    <property type="entry name" value="PRK09592.1"/>
    <property type="match status" value="1"/>
</dbReference>
<gene>
    <name evidence="12" type="primary">celB</name>
    <name evidence="12" type="ORF">QVN40_05375</name>
</gene>
<feature type="transmembrane region" description="Helical" evidence="10">
    <location>
        <begin position="108"/>
        <end position="127"/>
    </location>
</feature>
<keyword evidence="5" id="KW-0598">Phosphotransferase system</keyword>
<evidence type="ECO:0000256" key="5">
    <source>
        <dbReference type="ARBA" id="ARBA00022683"/>
    </source>
</evidence>
<feature type="transmembrane region" description="Helical" evidence="10">
    <location>
        <begin position="306"/>
        <end position="327"/>
    </location>
</feature>
<dbReference type="NCBIfam" id="TIGR00410">
    <property type="entry name" value="lacE"/>
    <property type="match status" value="1"/>
</dbReference>
<comment type="caution">
    <text evidence="12">The sequence shown here is derived from an EMBL/GenBank/DDBJ whole genome shotgun (WGS) entry which is preliminary data.</text>
</comment>
<keyword evidence="4 9" id="KW-0762">Sugar transport</keyword>
<dbReference type="GO" id="GO:0005886">
    <property type="term" value="C:plasma membrane"/>
    <property type="evidence" value="ECO:0007669"/>
    <property type="project" value="UniProtKB-SubCell"/>
</dbReference>
<evidence type="ECO:0000313" key="12">
    <source>
        <dbReference type="EMBL" id="MDN0069135.1"/>
    </source>
</evidence>
<keyword evidence="3 9" id="KW-1003">Cell membrane</keyword>
<dbReference type="Pfam" id="PF02378">
    <property type="entry name" value="PTS_EIIC"/>
    <property type="match status" value="1"/>
</dbReference>
<evidence type="ECO:0000256" key="8">
    <source>
        <dbReference type="ARBA" id="ARBA00023136"/>
    </source>
</evidence>
<dbReference type="GO" id="GO:1901264">
    <property type="term" value="P:carbohydrate derivative transport"/>
    <property type="evidence" value="ECO:0007669"/>
    <property type="project" value="TreeGrafter"/>
</dbReference>
<feature type="transmembrane region" description="Helical" evidence="10">
    <location>
        <begin position="28"/>
        <end position="49"/>
    </location>
</feature>
<evidence type="ECO:0000259" key="11">
    <source>
        <dbReference type="PROSITE" id="PS51105"/>
    </source>
</evidence>
<evidence type="ECO:0000256" key="4">
    <source>
        <dbReference type="ARBA" id="ARBA00022597"/>
    </source>
</evidence>
<reference evidence="12" key="2">
    <citation type="submission" date="2023-08" db="EMBL/GenBank/DDBJ databases">
        <title>Identification and characterization of horizontal gene transfer across gut microbiota members of farm animals based on homology search.</title>
        <authorList>
            <person name="Schwarzerova J."/>
            <person name="Nykrynova M."/>
            <person name="Jureckova K."/>
            <person name="Cejkova D."/>
            <person name="Rychlik I."/>
        </authorList>
    </citation>
    <scope>NUCLEOTIDE SEQUENCE</scope>
    <source>
        <strain evidence="12">15_COKtk</strain>
    </source>
</reference>
<feature type="transmembrane region" description="Helical" evidence="10">
    <location>
        <begin position="69"/>
        <end position="87"/>
    </location>
</feature>
<dbReference type="RefSeq" id="WP_289826985.1">
    <property type="nucleotide sequence ID" value="NZ_JAUEIR010000004.1"/>
</dbReference>
<comment type="function">
    <text evidence="9">The phosphoenolpyruvate-dependent sugar phosphotransferase system (PTS), a major carbohydrate active -transport system, catalyzes the phosphorylation of incoming sugar substrates concomitant with their translocation across the cell membrane.</text>
</comment>
<dbReference type="InterPro" id="IPR003352">
    <property type="entry name" value="PTS_EIIC"/>
</dbReference>
<name>A0AAW7K087_9ACTN</name>
<protein>
    <recommendedName>
        <fullName evidence="9">Permease IIC component</fullName>
    </recommendedName>
</protein>
<dbReference type="PROSITE" id="PS51105">
    <property type="entry name" value="PTS_EIIC_TYPE_3"/>
    <property type="match status" value="1"/>
</dbReference>
<dbReference type="EMBL" id="JAUEIR010000004">
    <property type="protein sequence ID" value="MDN0069135.1"/>
    <property type="molecule type" value="Genomic_DNA"/>
</dbReference>
<proteinExistence type="predicted"/>
<dbReference type="InterPro" id="IPR004796">
    <property type="entry name" value="PTS_IIC_cello"/>
</dbReference>
<comment type="subcellular location">
    <subcellularLocation>
        <location evidence="1">Cell membrane</location>
        <topology evidence="1">Multi-pass membrane protein</topology>
    </subcellularLocation>
</comment>
<feature type="transmembrane region" description="Helical" evidence="10">
    <location>
        <begin position="164"/>
        <end position="186"/>
    </location>
</feature>
<dbReference type="GO" id="GO:0008982">
    <property type="term" value="F:protein-N(PI)-phosphohistidine-sugar phosphotransferase activity"/>
    <property type="evidence" value="ECO:0007669"/>
    <property type="project" value="UniProtKB-UniRule"/>
</dbReference>
<dbReference type="InterPro" id="IPR051088">
    <property type="entry name" value="PTS_Sugar-EIIC/EIIB"/>
</dbReference>
<sequence>MFDFLEKYIMGPMTKLSQFRMIRSITQAGMTSISFTIVGSMFLILNVLPQAFPDLQGIWAVSFDQITELYMLANHATIGCIAVYFLIGTAFEYSRILSEEDGIDIKPLNGVLIAIMAMFMLAPQVGFVDGVISRITSIVAGEDGAWSSVVYNGWELGGDGPANFGATGIFCAFIIAWFAVRIYATCVDKKIVIKLPEVVPDGVARSFTALVPGFLVAIVCMLIQTVFMMFGTNFYDFIAIPFGFVVNIVGTYPGILLIYFLIHALWLVGIHGATIVTSSLTAIAIANLVVNADGGAAVWAGEYNNAFVIIGGSGCTLGLSILMVTMAKSEQLKAIGKAEIVPAFFNINEPLLFGLPIVYNPALAVPFVLAPMAAATISYFAITLGIIPSVLVQVPWPTPVGIGAMISTGGSLVAAAVAVLDAVVATLIYFPFFKRYDKQLCEEEAAAKAAE</sequence>
<dbReference type="PIRSF" id="PIRSF006351">
    <property type="entry name" value="PTS_EIIC-Cellobiose"/>
    <property type="match status" value="1"/>
</dbReference>
<dbReference type="GO" id="GO:0009401">
    <property type="term" value="P:phosphoenolpyruvate-dependent sugar phosphotransferase system"/>
    <property type="evidence" value="ECO:0007669"/>
    <property type="project" value="UniProtKB-KW"/>
</dbReference>
<dbReference type="Proteomes" id="UP001168505">
    <property type="component" value="Unassembled WGS sequence"/>
</dbReference>